<dbReference type="Proteomes" id="UP001055879">
    <property type="component" value="Linkage Group LG07"/>
</dbReference>
<sequence length="157" mass="17665">MVCEGMAVEKCIHWEWLQCDFRHNPTLRGRLPESPAHLQASLTSTLGYGYEASVFCNEGSLFLCDGHEGYKASEADLILLLLFASEFFSSIASDGSRFDLFDIHIQVGLVLGFGGVSSRRNTEHDDNTDGGDQLMHWRRRSDLQGYTRNVFAKKVGW</sequence>
<keyword evidence="2" id="KW-1185">Reference proteome</keyword>
<name>A0ACB9AZC3_ARCLA</name>
<protein>
    <submittedName>
        <fullName evidence="1">Uncharacterized protein</fullName>
    </submittedName>
</protein>
<evidence type="ECO:0000313" key="2">
    <source>
        <dbReference type="Proteomes" id="UP001055879"/>
    </source>
</evidence>
<comment type="caution">
    <text evidence="1">The sequence shown here is derived from an EMBL/GenBank/DDBJ whole genome shotgun (WGS) entry which is preliminary data.</text>
</comment>
<reference evidence="2" key="1">
    <citation type="journal article" date="2022" name="Mol. Ecol. Resour.">
        <title>The genomes of chicory, endive, great burdock and yacon provide insights into Asteraceae palaeo-polyploidization history and plant inulin production.</title>
        <authorList>
            <person name="Fan W."/>
            <person name="Wang S."/>
            <person name="Wang H."/>
            <person name="Wang A."/>
            <person name="Jiang F."/>
            <person name="Liu H."/>
            <person name="Zhao H."/>
            <person name="Xu D."/>
            <person name="Zhang Y."/>
        </authorList>
    </citation>
    <scope>NUCLEOTIDE SEQUENCE [LARGE SCALE GENOMIC DNA]</scope>
    <source>
        <strain evidence="2">cv. Niubang</strain>
    </source>
</reference>
<gene>
    <name evidence="1" type="ORF">L6452_22272</name>
</gene>
<proteinExistence type="predicted"/>
<reference evidence="1 2" key="2">
    <citation type="journal article" date="2022" name="Mol. Ecol. Resour.">
        <title>The genomes of chicory, endive, great burdock and yacon provide insights into Asteraceae paleo-polyploidization history and plant inulin production.</title>
        <authorList>
            <person name="Fan W."/>
            <person name="Wang S."/>
            <person name="Wang H."/>
            <person name="Wang A."/>
            <person name="Jiang F."/>
            <person name="Liu H."/>
            <person name="Zhao H."/>
            <person name="Xu D."/>
            <person name="Zhang Y."/>
        </authorList>
    </citation>
    <scope>NUCLEOTIDE SEQUENCE [LARGE SCALE GENOMIC DNA]</scope>
    <source>
        <strain evidence="2">cv. Niubang</strain>
    </source>
</reference>
<organism evidence="1 2">
    <name type="scientific">Arctium lappa</name>
    <name type="common">Greater burdock</name>
    <name type="synonym">Lappa major</name>
    <dbReference type="NCBI Taxonomy" id="4217"/>
    <lineage>
        <taxon>Eukaryota</taxon>
        <taxon>Viridiplantae</taxon>
        <taxon>Streptophyta</taxon>
        <taxon>Embryophyta</taxon>
        <taxon>Tracheophyta</taxon>
        <taxon>Spermatophyta</taxon>
        <taxon>Magnoliopsida</taxon>
        <taxon>eudicotyledons</taxon>
        <taxon>Gunneridae</taxon>
        <taxon>Pentapetalae</taxon>
        <taxon>asterids</taxon>
        <taxon>campanulids</taxon>
        <taxon>Asterales</taxon>
        <taxon>Asteraceae</taxon>
        <taxon>Carduoideae</taxon>
        <taxon>Cardueae</taxon>
        <taxon>Arctiinae</taxon>
        <taxon>Arctium</taxon>
    </lineage>
</organism>
<dbReference type="EMBL" id="CM042053">
    <property type="protein sequence ID" value="KAI3715295.1"/>
    <property type="molecule type" value="Genomic_DNA"/>
</dbReference>
<evidence type="ECO:0000313" key="1">
    <source>
        <dbReference type="EMBL" id="KAI3715295.1"/>
    </source>
</evidence>
<accession>A0ACB9AZC3</accession>